<dbReference type="NCBIfam" id="TIGR00029">
    <property type="entry name" value="S20"/>
    <property type="match status" value="1"/>
</dbReference>
<gene>
    <name evidence="8 9" type="primary">rpsT</name>
    <name evidence="9" type="ORF">KMW28_17945</name>
</gene>
<evidence type="ECO:0000256" key="2">
    <source>
        <dbReference type="ARBA" id="ARBA00007634"/>
    </source>
</evidence>
<proteinExistence type="inferred from homology"/>
<name>A0AAX1N1T6_9BACT</name>
<dbReference type="Proteomes" id="UP000678679">
    <property type="component" value="Chromosome 1"/>
</dbReference>
<dbReference type="GO" id="GO:0015935">
    <property type="term" value="C:small ribosomal subunit"/>
    <property type="evidence" value="ECO:0007669"/>
    <property type="project" value="TreeGrafter"/>
</dbReference>
<dbReference type="AlphaFoldDB" id="A0AAX1N1T6"/>
<dbReference type="RefSeq" id="WP_066212218.1">
    <property type="nucleotide sequence ID" value="NZ_CP076132.1"/>
</dbReference>
<dbReference type="HAMAP" id="MF_00500">
    <property type="entry name" value="Ribosomal_bS20"/>
    <property type="match status" value="1"/>
</dbReference>
<keyword evidence="10" id="KW-1185">Reference proteome</keyword>
<dbReference type="SUPFAM" id="SSF46992">
    <property type="entry name" value="Ribosomal protein S20"/>
    <property type="match status" value="1"/>
</dbReference>
<evidence type="ECO:0000256" key="7">
    <source>
        <dbReference type="ARBA" id="ARBA00035136"/>
    </source>
</evidence>
<evidence type="ECO:0000256" key="5">
    <source>
        <dbReference type="ARBA" id="ARBA00022980"/>
    </source>
</evidence>
<organism evidence="9 10">
    <name type="scientific">Flammeovirga yaeyamensis</name>
    <dbReference type="NCBI Taxonomy" id="367791"/>
    <lineage>
        <taxon>Bacteria</taxon>
        <taxon>Pseudomonadati</taxon>
        <taxon>Bacteroidota</taxon>
        <taxon>Cytophagia</taxon>
        <taxon>Cytophagales</taxon>
        <taxon>Flammeovirgaceae</taxon>
        <taxon>Flammeovirga</taxon>
    </lineage>
</organism>
<comment type="function">
    <text evidence="1 8">Binds directly to 16S ribosomal RNA.</text>
</comment>
<evidence type="ECO:0000256" key="3">
    <source>
        <dbReference type="ARBA" id="ARBA00022730"/>
    </source>
</evidence>
<dbReference type="Gene3D" id="1.20.58.110">
    <property type="entry name" value="Ribosomal protein S20"/>
    <property type="match status" value="1"/>
</dbReference>
<evidence type="ECO:0000256" key="1">
    <source>
        <dbReference type="ARBA" id="ARBA00003134"/>
    </source>
</evidence>
<dbReference type="GO" id="GO:0070181">
    <property type="term" value="F:small ribosomal subunit rRNA binding"/>
    <property type="evidence" value="ECO:0007669"/>
    <property type="project" value="TreeGrafter"/>
</dbReference>
<comment type="similarity">
    <text evidence="2 8">Belongs to the bacterial ribosomal protein bS20 family.</text>
</comment>
<dbReference type="GO" id="GO:0003735">
    <property type="term" value="F:structural constituent of ribosome"/>
    <property type="evidence" value="ECO:0007669"/>
    <property type="project" value="InterPro"/>
</dbReference>
<keyword evidence="5 8" id="KW-0689">Ribosomal protein</keyword>
<dbReference type="InterPro" id="IPR036510">
    <property type="entry name" value="Ribosomal_bS20_sf"/>
</dbReference>
<dbReference type="InterPro" id="IPR002583">
    <property type="entry name" value="Ribosomal_bS20"/>
</dbReference>
<evidence type="ECO:0000313" key="10">
    <source>
        <dbReference type="Proteomes" id="UP000678679"/>
    </source>
</evidence>
<accession>A0AAX1N1T6</accession>
<dbReference type="Pfam" id="PF01649">
    <property type="entry name" value="Ribosomal_S20p"/>
    <property type="match status" value="1"/>
</dbReference>
<keyword evidence="6 8" id="KW-0687">Ribonucleoprotein</keyword>
<protein>
    <recommendedName>
        <fullName evidence="7 8">Small ribosomal subunit protein bS20</fullName>
    </recommendedName>
</protein>
<dbReference type="PANTHER" id="PTHR33398:SF1">
    <property type="entry name" value="SMALL RIBOSOMAL SUBUNIT PROTEIN BS20C"/>
    <property type="match status" value="1"/>
</dbReference>
<dbReference type="EMBL" id="CP076132">
    <property type="protein sequence ID" value="QWG01525.1"/>
    <property type="molecule type" value="Genomic_DNA"/>
</dbReference>
<dbReference type="PANTHER" id="PTHR33398">
    <property type="entry name" value="30S RIBOSOMAL PROTEIN S20"/>
    <property type="match status" value="1"/>
</dbReference>
<reference evidence="9 10" key="1">
    <citation type="submission" date="2021-05" db="EMBL/GenBank/DDBJ databases">
        <title>Comparative genomic studies on the polysaccharide-degrading batcterial strains of the Flammeovirga genus.</title>
        <authorList>
            <person name="Zewei F."/>
            <person name="Zheng Z."/>
            <person name="Yu L."/>
            <person name="Ruyue G."/>
            <person name="Yanhong M."/>
            <person name="Yuanyuan C."/>
            <person name="Jingyan G."/>
            <person name="Wenjun H."/>
        </authorList>
    </citation>
    <scope>NUCLEOTIDE SEQUENCE [LARGE SCALE GENOMIC DNA]</scope>
    <source>
        <strain evidence="9 10">NBRC:100898</strain>
    </source>
</reference>
<keyword evidence="4 8" id="KW-0694">RNA-binding</keyword>
<sequence length="85" mass="9867">MANHKSAKKRIRSNEAKRLRNRYQLKTTRTFVKRLRDTKDHAEAVELYSKVASMIDKLAKRNIIHNKNAANKKSKLAKHVNKLAA</sequence>
<evidence type="ECO:0000256" key="4">
    <source>
        <dbReference type="ARBA" id="ARBA00022884"/>
    </source>
</evidence>
<dbReference type="GO" id="GO:0006412">
    <property type="term" value="P:translation"/>
    <property type="evidence" value="ECO:0007669"/>
    <property type="project" value="UniProtKB-UniRule"/>
</dbReference>
<dbReference type="KEGG" id="fya:KMW28_17945"/>
<keyword evidence="3 8" id="KW-0699">rRNA-binding</keyword>
<evidence type="ECO:0000313" key="9">
    <source>
        <dbReference type="EMBL" id="QWG01525.1"/>
    </source>
</evidence>
<evidence type="ECO:0000256" key="8">
    <source>
        <dbReference type="HAMAP-Rule" id="MF_00500"/>
    </source>
</evidence>
<dbReference type="GO" id="GO:0005829">
    <property type="term" value="C:cytosol"/>
    <property type="evidence" value="ECO:0007669"/>
    <property type="project" value="TreeGrafter"/>
</dbReference>
<evidence type="ECO:0000256" key="6">
    <source>
        <dbReference type="ARBA" id="ARBA00023274"/>
    </source>
</evidence>